<dbReference type="InterPro" id="IPR013320">
    <property type="entry name" value="ConA-like_dom_sf"/>
</dbReference>
<dbReference type="Gene3D" id="2.60.120.200">
    <property type="match status" value="1"/>
</dbReference>
<evidence type="ECO:0000313" key="1">
    <source>
        <dbReference type="EMBL" id="TRY67455.1"/>
    </source>
</evidence>
<keyword evidence="2" id="KW-1185">Reference proteome</keyword>
<dbReference type="Proteomes" id="UP000318571">
    <property type="component" value="Chromosome 4"/>
</dbReference>
<name>A0A553NPU8_TIGCA</name>
<gene>
    <name evidence="1" type="ORF">TCAL_03730</name>
</gene>
<accession>A0A553NPU8</accession>
<dbReference type="EMBL" id="VCGU01000011">
    <property type="protein sequence ID" value="TRY67455.1"/>
    <property type="molecule type" value="Genomic_DNA"/>
</dbReference>
<reference evidence="1 2" key="1">
    <citation type="journal article" date="2018" name="Nat. Ecol. Evol.">
        <title>Genomic signatures of mitonuclear coevolution across populations of Tigriopus californicus.</title>
        <authorList>
            <person name="Barreto F.S."/>
            <person name="Watson E.T."/>
            <person name="Lima T.G."/>
            <person name="Willett C.S."/>
            <person name="Edmands S."/>
            <person name="Li W."/>
            <person name="Burton R.S."/>
        </authorList>
    </citation>
    <scope>NUCLEOTIDE SEQUENCE [LARGE SCALE GENOMIC DNA]</scope>
    <source>
        <strain evidence="1 2">San Diego</strain>
    </source>
</reference>
<dbReference type="SUPFAM" id="SSF49899">
    <property type="entry name" value="Concanavalin A-like lectins/glucanases"/>
    <property type="match status" value="1"/>
</dbReference>
<evidence type="ECO:0000313" key="2">
    <source>
        <dbReference type="Proteomes" id="UP000318571"/>
    </source>
</evidence>
<comment type="caution">
    <text evidence="1">The sequence shown here is derived from an EMBL/GenBank/DDBJ whole genome shotgun (WGS) entry which is preliminary data.</text>
</comment>
<proteinExistence type="predicted"/>
<dbReference type="AlphaFoldDB" id="A0A553NPU8"/>
<protein>
    <submittedName>
        <fullName evidence="1">Uncharacterized protein</fullName>
    </submittedName>
</protein>
<organism evidence="1 2">
    <name type="scientific">Tigriopus californicus</name>
    <name type="common">Marine copepod</name>
    <dbReference type="NCBI Taxonomy" id="6832"/>
    <lineage>
        <taxon>Eukaryota</taxon>
        <taxon>Metazoa</taxon>
        <taxon>Ecdysozoa</taxon>
        <taxon>Arthropoda</taxon>
        <taxon>Crustacea</taxon>
        <taxon>Multicrustacea</taxon>
        <taxon>Hexanauplia</taxon>
        <taxon>Copepoda</taxon>
        <taxon>Harpacticoida</taxon>
        <taxon>Harpacticidae</taxon>
        <taxon>Tigriopus</taxon>
    </lineage>
</organism>
<sequence length="303" mass="33576">MKTTAWTKVLVVNFLSSISVIKGVLFKRTIASTFNEKEISPNSFRFDILGSICESGVVPFFSGDHDDKTPAPGPNAIHVAHGRLAKRSNLLADIFLFGPLHDSERHLLFLKDNHLHYISSIADQSTIQYEVPSPIQNARAILFRSDETIMSYSFPNRQLTSFSIFAWYHGNGMGKTSRPIVGIIGANLWNMGAQLYVGRQVEGKMALIFYTSVATIPTKTQVYSDSAIRVSNDVWNHVGVTFDASAGIIPLVLSGHDERNQINDPVFATRARSVLLEWNSIGNPPIFESDHISGCWPSLLGRI</sequence>